<organism evidence="1 2">
    <name type="scientific">Aquarana catesbeiana</name>
    <name type="common">American bullfrog</name>
    <name type="synonym">Rana catesbeiana</name>
    <dbReference type="NCBI Taxonomy" id="8400"/>
    <lineage>
        <taxon>Eukaryota</taxon>
        <taxon>Metazoa</taxon>
        <taxon>Chordata</taxon>
        <taxon>Craniata</taxon>
        <taxon>Vertebrata</taxon>
        <taxon>Euteleostomi</taxon>
        <taxon>Amphibia</taxon>
        <taxon>Batrachia</taxon>
        <taxon>Anura</taxon>
        <taxon>Neobatrachia</taxon>
        <taxon>Ranoidea</taxon>
        <taxon>Ranidae</taxon>
        <taxon>Aquarana</taxon>
    </lineage>
</organism>
<dbReference type="OrthoDB" id="10551223at2759"/>
<keyword evidence="2" id="KW-1185">Reference proteome</keyword>
<gene>
    <name evidence="1" type="ORF">AB205_0160170</name>
</gene>
<evidence type="ECO:0000313" key="2">
    <source>
        <dbReference type="Proteomes" id="UP000228934"/>
    </source>
</evidence>
<reference evidence="2" key="1">
    <citation type="journal article" date="2017" name="Nat. Commun.">
        <title>The North American bullfrog draft genome provides insight into hormonal regulation of long noncoding RNA.</title>
        <authorList>
            <person name="Hammond S.A."/>
            <person name="Warren R.L."/>
            <person name="Vandervalk B.P."/>
            <person name="Kucuk E."/>
            <person name="Khan H."/>
            <person name="Gibb E.A."/>
            <person name="Pandoh P."/>
            <person name="Kirk H."/>
            <person name="Zhao Y."/>
            <person name="Jones M."/>
            <person name="Mungall A.J."/>
            <person name="Coope R."/>
            <person name="Pleasance S."/>
            <person name="Moore R.A."/>
            <person name="Holt R.A."/>
            <person name="Round J.M."/>
            <person name="Ohora S."/>
            <person name="Walle B.V."/>
            <person name="Veldhoen N."/>
            <person name="Helbing C.C."/>
            <person name="Birol I."/>
        </authorList>
    </citation>
    <scope>NUCLEOTIDE SEQUENCE [LARGE SCALE GENOMIC DNA]</scope>
</reference>
<dbReference type="Proteomes" id="UP000228934">
    <property type="component" value="Unassembled WGS sequence"/>
</dbReference>
<evidence type="ECO:0000313" key="1">
    <source>
        <dbReference type="EMBL" id="PIO26029.1"/>
    </source>
</evidence>
<protein>
    <submittedName>
        <fullName evidence="1">Uncharacterized protein</fullName>
    </submittedName>
</protein>
<proteinExistence type="predicted"/>
<feature type="non-terminal residue" evidence="1">
    <location>
        <position position="183"/>
    </location>
</feature>
<dbReference type="AlphaFoldDB" id="A0A2G9RDS9"/>
<sequence>MHGIVIKSVWGPGSCPRRHVSMQKEFLKMDVFSQGVRIWGFPCYRGLPDSDKPPTRRPTQPPAKGCGDEALLPINMGTRCFGGLPQSTLPMLRACGLVRFRRGGALSPPPFPVACQVACLDKGLVWIFEGTPCHFLNFGMGFPLISIPDLKGLVWNLGGPPRHFLKNFGEGFPLLSIPDMKGL</sequence>
<dbReference type="EMBL" id="KV947071">
    <property type="protein sequence ID" value="PIO26029.1"/>
    <property type="molecule type" value="Genomic_DNA"/>
</dbReference>
<accession>A0A2G9RDS9</accession>
<name>A0A2G9RDS9_AQUCT</name>